<accession>A0A0N5D1Y8</accession>
<keyword evidence="2" id="KW-1133">Transmembrane helix</keyword>
<dbReference type="OrthoDB" id="5834143at2759"/>
<evidence type="ECO:0000256" key="2">
    <source>
        <dbReference type="SAM" id="Phobius"/>
    </source>
</evidence>
<feature type="region of interest" description="Disordered" evidence="1">
    <location>
        <begin position="1"/>
        <end position="25"/>
    </location>
</feature>
<reference evidence="5" key="1">
    <citation type="submission" date="2017-02" db="UniProtKB">
        <authorList>
            <consortium name="WormBaseParasite"/>
        </authorList>
    </citation>
    <scope>IDENTIFICATION</scope>
</reference>
<reference evidence="3 4" key="2">
    <citation type="submission" date="2018-11" db="EMBL/GenBank/DDBJ databases">
        <authorList>
            <consortium name="Pathogen Informatics"/>
        </authorList>
    </citation>
    <scope>NUCLEOTIDE SEQUENCE [LARGE SCALE GENOMIC DNA]</scope>
</reference>
<gene>
    <name evidence="3" type="ORF">TCLT_LOCUS6870</name>
</gene>
<dbReference type="AlphaFoldDB" id="A0A0N5D1Y8"/>
<evidence type="ECO:0000256" key="1">
    <source>
        <dbReference type="SAM" id="MobiDB-lite"/>
    </source>
</evidence>
<organism evidence="5">
    <name type="scientific">Thelazia callipaeda</name>
    <name type="common">Oriental eyeworm</name>
    <name type="synonym">Parasitic nematode</name>
    <dbReference type="NCBI Taxonomy" id="103827"/>
    <lineage>
        <taxon>Eukaryota</taxon>
        <taxon>Metazoa</taxon>
        <taxon>Ecdysozoa</taxon>
        <taxon>Nematoda</taxon>
        <taxon>Chromadorea</taxon>
        <taxon>Rhabditida</taxon>
        <taxon>Spirurina</taxon>
        <taxon>Spiruromorpha</taxon>
        <taxon>Thelazioidea</taxon>
        <taxon>Thelaziidae</taxon>
        <taxon>Thelazia</taxon>
    </lineage>
</organism>
<name>A0A0N5D1Y8_THECL</name>
<dbReference type="OMA" id="AWSAWIK"/>
<dbReference type="WBParaSite" id="TCLT_0000688101-mRNA-1">
    <property type="protein sequence ID" value="TCLT_0000688101-mRNA-1"/>
    <property type="gene ID" value="TCLT_0000688101"/>
</dbReference>
<proteinExistence type="predicted"/>
<keyword evidence="2" id="KW-0812">Transmembrane</keyword>
<feature type="compositionally biased region" description="Low complexity" evidence="1">
    <location>
        <begin position="1"/>
        <end position="14"/>
    </location>
</feature>
<feature type="transmembrane region" description="Helical" evidence="2">
    <location>
        <begin position="208"/>
        <end position="231"/>
    </location>
</feature>
<dbReference type="Proteomes" id="UP000276776">
    <property type="component" value="Unassembled WGS sequence"/>
</dbReference>
<keyword evidence="4" id="KW-1185">Reference proteome</keyword>
<feature type="transmembrane region" description="Helical" evidence="2">
    <location>
        <begin position="243"/>
        <end position="264"/>
    </location>
</feature>
<evidence type="ECO:0000313" key="5">
    <source>
        <dbReference type="WBParaSite" id="TCLT_0000688101-mRNA-1"/>
    </source>
</evidence>
<evidence type="ECO:0000313" key="3">
    <source>
        <dbReference type="EMBL" id="VDN04270.1"/>
    </source>
</evidence>
<feature type="transmembrane region" description="Helical" evidence="2">
    <location>
        <begin position="331"/>
        <end position="353"/>
    </location>
</feature>
<protein>
    <submittedName>
        <fullName evidence="5">G_PROTEIN_RECEP_F1_2 domain-containing protein</fullName>
    </submittedName>
</protein>
<dbReference type="EMBL" id="UYYF01004453">
    <property type="protein sequence ID" value="VDN04270.1"/>
    <property type="molecule type" value="Genomic_DNA"/>
</dbReference>
<feature type="transmembrane region" description="Helical" evidence="2">
    <location>
        <begin position="52"/>
        <end position="73"/>
    </location>
</feature>
<sequence length="377" mass="43279">MHESENSSPMSSPRSIREYHQGNGTLRGGGLQKVFYDGPTFKAYKRKLDYRMGYCILGSLVTIATILTIFGFFHETAHEGLLEYIKSTRQMLIDLLPSTVSPTLAVSAITAASYTPVNTDVIKPKLSSTDSTESNNAPSNDMVLLMTALTNYTTIKSNNELEEDSKEYLNFPHKELNTCYGSNEINEEKCLVVDELNKYHDILQSSHIALWNLAMVNIIIAMMLTPFALIFNFELVKNNCYKLIYRVMLLLTLFFMAVQLIILINPLLYNSFIHPDIVDKLFIEKLPREKKLTDQVESRFACQFDYISQLVELNLQEPCIPRIKNMLLLPYAVILLIMIDLIPFIFAFFTYAWDKWLKDSSLCSNARSRIELNNQRR</sequence>
<evidence type="ECO:0000313" key="4">
    <source>
        <dbReference type="Proteomes" id="UP000276776"/>
    </source>
</evidence>
<keyword evidence="2" id="KW-0472">Membrane</keyword>